<reference evidence="2 3" key="1">
    <citation type="submission" date="2015-07" db="EMBL/GenBank/DDBJ databases">
        <title>High-quality genome of monoxenous trypanosomatid Leptomonas pyrrhocoris.</title>
        <authorList>
            <person name="Flegontov P."/>
            <person name="Butenko A."/>
            <person name="Firsov S."/>
            <person name="Vlcek C."/>
            <person name="Logacheva M.D."/>
            <person name="Field M."/>
            <person name="Filatov D."/>
            <person name="Flegontova O."/>
            <person name="Gerasimov E."/>
            <person name="Jackson A.P."/>
            <person name="Kelly S."/>
            <person name="Opperdoes F."/>
            <person name="O'Reilly A."/>
            <person name="Votypka J."/>
            <person name="Yurchenko V."/>
            <person name="Lukes J."/>
        </authorList>
    </citation>
    <scope>NUCLEOTIDE SEQUENCE [LARGE SCALE GENOMIC DNA]</scope>
    <source>
        <strain evidence="2">H10</strain>
    </source>
</reference>
<protein>
    <submittedName>
        <fullName evidence="2">Uncharacterized protein</fullName>
    </submittedName>
</protein>
<dbReference type="VEuPathDB" id="TriTrypDB:LpyrH10_26_0990"/>
<dbReference type="Proteomes" id="UP000037923">
    <property type="component" value="Unassembled WGS sequence"/>
</dbReference>
<evidence type="ECO:0000256" key="1">
    <source>
        <dbReference type="SAM" id="MobiDB-lite"/>
    </source>
</evidence>
<dbReference type="RefSeq" id="XP_015653580.1">
    <property type="nucleotide sequence ID" value="XM_015807922.1"/>
</dbReference>
<dbReference type="AlphaFoldDB" id="A0A0M9FSF3"/>
<proteinExistence type="predicted"/>
<keyword evidence="3" id="KW-1185">Reference proteome</keyword>
<comment type="caution">
    <text evidence="2">The sequence shown here is derived from an EMBL/GenBank/DDBJ whole genome shotgun (WGS) entry which is preliminary data.</text>
</comment>
<feature type="compositionally biased region" description="Acidic residues" evidence="1">
    <location>
        <begin position="247"/>
        <end position="258"/>
    </location>
</feature>
<evidence type="ECO:0000313" key="2">
    <source>
        <dbReference type="EMBL" id="KPA75140.1"/>
    </source>
</evidence>
<dbReference type="GeneID" id="26909087"/>
<dbReference type="OMA" id="SMEGAMY"/>
<organism evidence="2 3">
    <name type="scientific">Leptomonas pyrrhocoris</name>
    <name type="common">Firebug parasite</name>
    <dbReference type="NCBI Taxonomy" id="157538"/>
    <lineage>
        <taxon>Eukaryota</taxon>
        <taxon>Discoba</taxon>
        <taxon>Euglenozoa</taxon>
        <taxon>Kinetoplastea</taxon>
        <taxon>Metakinetoplastina</taxon>
        <taxon>Trypanosomatida</taxon>
        <taxon>Trypanosomatidae</taxon>
        <taxon>Leishmaniinae</taxon>
        <taxon>Leptomonas</taxon>
    </lineage>
</organism>
<dbReference type="RefSeq" id="XP_015653579.1">
    <property type="nucleotide sequence ID" value="XM_015807921.1"/>
</dbReference>
<evidence type="ECO:0000313" key="3">
    <source>
        <dbReference type="Proteomes" id="UP000037923"/>
    </source>
</evidence>
<dbReference type="OrthoDB" id="10679406at2759"/>
<gene>
    <name evidence="2" type="ORF">ABB37_08804</name>
</gene>
<accession>A0A0M9FSF3</accession>
<feature type="compositionally biased region" description="Pro residues" evidence="1">
    <location>
        <begin position="234"/>
        <end position="243"/>
    </location>
</feature>
<dbReference type="EMBL" id="LGTL01000026">
    <property type="protein sequence ID" value="KPA75140.1"/>
    <property type="molecule type" value="Genomic_DNA"/>
</dbReference>
<name>A0A0M9FSF3_LEPPY</name>
<sequence>MLKRHGTRLDIGTAEDVEELNAAEALLRASYKPTSMSTGGSSTDFAGFNPRSAAPYYMPGATVRSAAAGISGGGSGGGGGYYSTTGVYGGVAQGGNGATNYTAEATAAVAAAALPPPHVYLGHSAGGADGRDTRSPSGRASAGTIVTGYASSSGRTPVGEAMTTSAPAGVRGTAPPPSRSGGGGGESGGDEEEVVPRGRPSMRRAPFAIPVPAAASMQLPYAPTSVPSRRGGPSTPPLPPPPRYGGEDNEEEVVDEEEAPARPSRVSGRY</sequence>
<dbReference type="EMBL" id="LGTL01000026">
    <property type="protein sequence ID" value="KPA75141.1"/>
    <property type="molecule type" value="Genomic_DNA"/>
</dbReference>
<feature type="region of interest" description="Disordered" evidence="1">
    <location>
        <begin position="123"/>
        <end position="270"/>
    </location>
</feature>